<evidence type="ECO:0000256" key="6">
    <source>
        <dbReference type="ARBA" id="ARBA00023235"/>
    </source>
</evidence>
<evidence type="ECO:0000313" key="8">
    <source>
        <dbReference type="EMBL" id="HIX76061.1"/>
    </source>
</evidence>
<evidence type="ECO:0000256" key="3">
    <source>
        <dbReference type="ARBA" id="ARBA00008397"/>
    </source>
</evidence>
<proteinExistence type="inferred from homology"/>
<dbReference type="Pfam" id="PF02614">
    <property type="entry name" value="UxaC"/>
    <property type="match status" value="1"/>
</dbReference>
<dbReference type="HAMAP" id="MF_00675">
    <property type="entry name" value="UxaC"/>
    <property type="match status" value="1"/>
</dbReference>
<evidence type="ECO:0000256" key="5">
    <source>
        <dbReference type="ARBA" id="ARBA00020555"/>
    </source>
</evidence>
<dbReference type="NCBIfam" id="NF002794">
    <property type="entry name" value="PRK02925.1"/>
    <property type="match status" value="1"/>
</dbReference>
<evidence type="ECO:0000256" key="1">
    <source>
        <dbReference type="ARBA" id="ARBA00001165"/>
    </source>
</evidence>
<organism evidence="8 9">
    <name type="scientific">Candidatus Fusicatenibacter merdavium</name>
    <dbReference type="NCBI Taxonomy" id="2838600"/>
    <lineage>
        <taxon>Bacteria</taxon>
        <taxon>Bacillati</taxon>
        <taxon>Bacillota</taxon>
        <taxon>Clostridia</taxon>
        <taxon>Lachnospirales</taxon>
        <taxon>Lachnospiraceae</taxon>
        <taxon>Fusicatenibacter</taxon>
    </lineage>
</organism>
<reference evidence="8" key="1">
    <citation type="journal article" date="2021" name="PeerJ">
        <title>Extensive microbial diversity within the chicken gut microbiome revealed by metagenomics and culture.</title>
        <authorList>
            <person name="Gilroy R."/>
            <person name="Ravi A."/>
            <person name="Getino M."/>
            <person name="Pursley I."/>
            <person name="Horton D.L."/>
            <person name="Alikhan N.F."/>
            <person name="Baker D."/>
            <person name="Gharbi K."/>
            <person name="Hall N."/>
            <person name="Watson M."/>
            <person name="Adriaenssens E.M."/>
            <person name="Foster-Nyarko E."/>
            <person name="Jarju S."/>
            <person name="Secka A."/>
            <person name="Antonio M."/>
            <person name="Oren A."/>
            <person name="Chaudhuri R.R."/>
            <person name="La Ragione R."/>
            <person name="Hildebrand F."/>
            <person name="Pallen M.J."/>
        </authorList>
    </citation>
    <scope>NUCLEOTIDE SEQUENCE</scope>
    <source>
        <strain evidence="8">CHK183-1962</strain>
    </source>
</reference>
<gene>
    <name evidence="7 8" type="primary">uxaC</name>
    <name evidence="8" type="ORF">H9734_00445</name>
</gene>
<dbReference type="Gene3D" id="1.10.2020.10">
    <property type="entry name" value="uronate isomerase, domain 2, chain A"/>
    <property type="match status" value="1"/>
</dbReference>
<evidence type="ECO:0000256" key="4">
    <source>
        <dbReference type="ARBA" id="ARBA00012546"/>
    </source>
</evidence>
<reference evidence="8" key="2">
    <citation type="submission" date="2021-04" db="EMBL/GenBank/DDBJ databases">
        <authorList>
            <person name="Gilroy R."/>
        </authorList>
    </citation>
    <scope>NUCLEOTIDE SEQUENCE</scope>
    <source>
        <strain evidence="8">CHK183-1962</strain>
    </source>
</reference>
<dbReference type="SUPFAM" id="SSF51556">
    <property type="entry name" value="Metallo-dependent hydrolases"/>
    <property type="match status" value="1"/>
</dbReference>
<dbReference type="EC" id="5.3.1.12" evidence="4 7"/>
<evidence type="ECO:0000256" key="7">
    <source>
        <dbReference type="HAMAP-Rule" id="MF_00675"/>
    </source>
</evidence>
<comment type="caution">
    <text evidence="8">The sequence shown here is derived from an EMBL/GenBank/DDBJ whole genome shotgun (WGS) entry which is preliminary data.</text>
</comment>
<dbReference type="PANTHER" id="PTHR30068:SF4">
    <property type="entry name" value="URONATE ISOMERASE"/>
    <property type="match status" value="1"/>
</dbReference>
<dbReference type="EMBL" id="DXEK01000007">
    <property type="protein sequence ID" value="HIX76061.1"/>
    <property type="molecule type" value="Genomic_DNA"/>
</dbReference>
<dbReference type="Gene3D" id="3.20.20.140">
    <property type="entry name" value="Metal-dependent hydrolases"/>
    <property type="match status" value="1"/>
</dbReference>
<comment type="catalytic activity">
    <reaction evidence="1 7">
        <text>D-glucuronate = D-fructuronate</text>
        <dbReference type="Rhea" id="RHEA:13049"/>
        <dbReference type="ChEBI" id="CHEBI:58720"/>
        <dbReference type="ChEBI" id="CHEBI:59863"/>
        <dbReference type="EC" id="5.3.1.12"/>
    </reaction>
</comment>
<evidence type="ECO:0000256" key="2">
    <source>
        <dbReference type="ARBA" id="ARBA00004892"/>
    </source>
</evidence>
<dbReference type="InterPro" id="IPR003766">
    <property type="entry name" value="Uronate_isomerase"/>
</dbReference>
<comment type="similarity">
    <text evidence="3 7">Belongs to the metallo-dependent hydrolases superfamily. Uronate isomerase family.</text>
</comment>
<protein>
    <recommendedName>
        <fullName evidence="5 7">Uronate isomerase</fullName>
        <ecNumber evidence="4 7">5.3.1.12</ecNumber>
    </recommendedName>
    <alternativeName>
        <fullName evidence="7">Glucuronate isomerase</fullName>
    </alternativeName>
    <alternativeName>
        <fullName evidence="7">Uronic isomerase</fullName>
    </alternativeName>
</protein>
<name>A0A9D2BH73_9FIRM</name>
<dbReference type="GO" id="GO:0042840">
    <property type="term" value="P:D-glucuronate catabolic process"/>
    <property type="evidence" value="ECO:0007669"/>
    <property type="project" value="TreeGrafter"/>
</dbReference>
<dbReference type="Proteomes" id="UP000886890">
    <property type="component" value="Unassembled WGS sequence"/>
</dbReference>
<dbReference type="InterPro" id="IPR032466">
    <property type="entry name" value="Metal_Hydrolase"/>
</dbReference>
<keyword evidence="6 7" id="KW-0413">Isomerase</keyword>
<accession>A0A9D2BH73</accession>
<comment type="pathway">
    <text evidence="2 7">Carbohydrate metabolism; pentose and glucuronate interconversion.</text>
</comment>
<dbReference type="GO" id="GO:0019698">
    <property type="term" value="P:D-galacturonate catabolic process"/>
    <property type="evidence" value="ECO:0007669"/>
    <property type="project" value="TreeGrafter"/>
</dbReference>
<evidence type="ECO:0000313" key="9">
    <source>
        <dbReference type="Proteomes" id="UP000886890"/>
    </source>
</evidence>
<sequence>MKNFMDSDFLLQTETAKMLYHDAAETMPIFDYHNHLNPKAILDDEQMDNLTQVWLGGDHYKWRAMRAMGVPEELITGNGADYDKFLAWARTIENSIGNPLYHWTHLELQRYFGITAPLSEATAKQIWDSANEQMCTKEFSVRNLILRQNVKYMCTTDDPADDLACHKALKEENFGCTVLPTFRPEKAMAIEKPAYADYIAKLSEVSGVDIKNVDDLMKALEIRMDYFISVGCVVTDHSLEGCFYQPATVEDVDRVMKKRLEGQELTAEECGMYKGYVMIALGKMYARKNVVMQLHIGALRNNSSRQLAAIGVDSGFDSMDDIKYASYLSTMLNEMDKENLLPKTVLYSLNPNDNEMLASMAGNFQGGGIRGKMQFGTAWWFNDHKPGMEAQLTVLSSIGLISPFIGMLTDSRSFLSFPRHEYFRRILCNVVGNWVENGEYPNHPDFLKDLVKNISYNNAYNYFFTK</sequence>
<dbReference type="GO" id="GO:0008880">
    <property type="term" value="F:glucuronate isomerase activity"/>
    <property type="evidence" value="ECO:0007669"/>
    <property type="project" value="UniProtKB-UniRule"/>
</dbReference>
<comment type="catalytic activity">
    <reaction evidence="7">
        <text>aldehydo-D-galacturonate = keto-D-tagaturonate</text>
        <dbReference type="Rhea" id="RHEA:27702"/>
        <dbReference type="ChEBI" id="CHEBI:12952"/>
        <dbReference type="ChEBI" id="CHEBI:17886"/>
    </reaction>
</comment>
<dbReference type="AlphaFoldDB" id="A0A9D2BH73"/>
<dbReference type="PANTHER" id="PTHR30068">
    <property type="entry name" value="URONATE ISOMERASE"/>
    <property type="match status" value="1"/>
</dbReference>